<keyword evidence="2" id="KW-0489">Methyltransferase</keyword>
<dbReference type="Pfam" id="PF08241">
    <property type="entry name" value="Methyltransf_11"/>
    <property type="match status" value="1"/>
</dbReference>
<dbReference type="GO" id="GO:0032259">
    <property type="term" value="P:methylation"/>
    <property type="evidence" value="ECO:0007669"/>
    <property type="project" value="UniProtKB-KW"/>
</dbReference>
<organism evidence="2 3">
    <name type="scientific">Candidatus Proximibacter danicus</name>
    <dbReference type="NCBI Taxonomy" id="2954365"/>
    <lineage>
        <taxon>Bacteria</taxon>
        <taxon>Pseudomonadati</taxon>
        <taxon>Pseudomonadota</taxon>
        <taxon>Betaproteobacteria</taxon>
        <taxon>Candidatus Proximibacter</taxon>
    </lineage>
</organism>
<feature type="domain" description="Methyltransferase type 11" evidence="1">
    <location>
        <begin position="37"/>
        <end position="125"/>
    </location>
</feature>
<protein>
    <submittedName>
        <fullName evidence="2">Class I SAM-dependent methyltransferase</fullName>
    </submittedName>
</protein>
<proteinExistence type="predicted"/>
<dbReference type="InterPro" id="IPR029063">
    <property type="entry name" value="SAM-dependent_MTases_sf"/>
</dbReference>
<dbReference type="EMBL" id="JADJUC010000028">
    <property type="protein sequence ID" value="MBK8525263.1"/>
    <property type="molecule type" value="Genomic_DNA"/>
</dbReference>
<evidence type="ECO:0000259" key="1">
    <source>
        <dbReference type="Pfam" id="PF08241"/>
    </source>
</evidence>
<keyword evidence="2" id="KW-0808">Transferase</keyword>
<gene>
    <name evidence="2" type="ORF">IPL58_15240</name>
</gene>
<dbReference type="SUPFAM" id="SSF53335">
    <property type="entry name" value="S-adenosyl-L-methionine-dependent methyltransferases"/>
    <property type="match status" value="1"/>
</dbReference>
<dbReference type="InterPro" id="IPR013216">
    <property type="entry name" value="Methyltransf_11"/>
</dbReference>
<name>A0A9D7K4D9_9PROT</name>
<dbReference type="AlphaFoldDB" id="A0A9D7K4D9"/>
<dbReference type="GO" id="GO:0008757">
    <property type="term" value="F:S-adenosylmethionine-dependent methyltransferase activity"/>
    <property type="evidence" value="ECO:0007669"/>
    <property type="project" value="InterPro"/>
</dbReference>
<evidence type="ECO:0000313" key="2">
    <source>
        <dbReference type="EMBL" id="MBK8525263.1"/>
    </source>
</evidence>
<evidence type="ECO:0000313" key="3">
    <source>
        <dbReference type="Proteomes" id="UP000886689"/>
    </source>
</evidence>
<reference evidence="2" key="1">
    <citation type="submission" date="2020-10" db="EMBL/GenBank/DDBJ databases">
        <title>Connecting structure to function with the recovery of over 1000 high-quality activated sludge metagenome-assembled genomes encoding full-length rRNA genes using long-read sequencing.</title>
        <authorList>
            <person name="Singleton C.M."/>
            <person name="Petriglieri F."/>
            <person name="Kristensen J.M."/>
            <person name="Kirkegaard R.H."/>
            <person name="Michaelsen T.Y."/>
            <person name="Andersen M.H."/>
            <person name="Karst S.M."/>
            <person name="Dueholm M.S."/>
            <person name="Nielsen P.H."/>
            <person name="Albertsen M."/>
        </authorList>
    </citation>
    <scope>NUCLEOTIDE SEQUENCE</scope>
    <source>
        <strain evidence="2">Hirt_18-Q3-R61-65_BATAC.395</strain>
    </source>
</reference>
<dbReference type="Proteomes" id="UP000886689">
    <property type="component" value="Unassembled WGS sequence"/>
</dbReference>
<accession>A0A9D7K4D9</accession>
<sequence length="203" mass="21752">MASMGGIPEPTCELEQWVLVELAKRQRSGESVSALLIGIGTETQALRMAEAGAQVLLLSDREAISHHNVSQCPTAVLDDEAAALPFAPFDIILSQRNFSTLRYDAARKALRACLRRLKIGGKLFVSLYGIHSDLGDNYPDGGKLVSDRLALVSPEAGSRYGLTEPVCLYAERNLFSLLMEAGGAVLKTSTSALGHVRGVAARI</sequence>
<comment type="caution">
    <text evidence="2">The sequence shown here is derived from an EMBL/GenBank/DDBJ whole genome shotgun (WGS) entry which is preliminary data.</text>
</comment>
<dbReference type="Gene3D" id="3.40.50.150">
    <property type="entry name" value="Vaccinia Virus protein VP39"/>
    <property type="match status" value="1"/>
</dbReference>